<dbReference type="InterPro" id="IPR050090">
    <property type="entry name" value="Tyrosine_recombinase_XerCD"/>
</dbReference>
<dbReference type="PANTHER" id="PTHR30349">
    <property type="entry name" value="PHAGE INTEGRASE-RELATED"/>
    <property type="match status" value="1"/>
</dbReference>
<dbReference type="GO" id="GO:0015074">
    <property type="term" value="P:DNA integration"/>
    <property type="evidence" value="ECO:0007669"/>
    <property type="project" value="InterPro"/>
</dbReference>
<dbReference type="EMBL" id="VULN01000024">
    <property type="protein sequence ID" value="MSS83128.1"/>
    <property type="molecule type" value="Genomic_DNA"/>
</dbReference>
<dbReference type="AlphaFoldDB" id="A0A6N7W4U0"/>
<dbReference type="InterPro" id="IPR011010">
    <property type="entry name" value="DNA_brk_join_enz"/>
</dbReference>
<dbReference type="PANTHER" id="PTHR30349:SF64">
    <property type="entry name" value="PROPHAGE INTEGRASE INTD-RELATED"/>
    <property type="match status" value="1"/>
</dbReference>
<name>A0A6N7W4U0_ACIFE</name>
<evidence type="ECO:0000259" key="2">
    <source>
        <dbReference type="PROSITE" id="PS51898"/>
    </source>
</evidence>
<evidence type="ECO:0000313" key="4">
    <source>
        <dbReference type="Proteomes" id="UP000441455"/>
    </source>
</evidence>
<dbReference type="SUPFAM" id="SSF56349">
    <property type="entry name" value="DNA breaking-rejoining enzymes"/>
    <property type="match status" value="1"/>
</dbReference>
<dbReference type="RefSeq" id="WP_012939277.1">
    <property type="nucleotide sequence ID" value="NZ_VULN01000024.1"/>
</dbReference>
<sequence>MWITKRTNSKGTRYVYQERFEDKKTGLKLTVSVTLNSKNAHAQKVAAQMLREKFEEKADKGEARKASRLESLALSTVLQEWQEITDMRIKEATRINHDLYIRKILAGLPEGILFKDFTAPIAEKMLFRYYYVDKLSFNYCKSLLITVKAIMRYAKKAGYTDNVTDFEEIDLKRRPDTPEELAKKNNKFLDKEELKNCLDQLKERNFRVGLAMEFISLTGLRCGEMLALRRQDVNLDKRQLSVTGTILVTAKNGESIQRGTPKTRTSYRTIDLSMRAVQILEWFNTDNKRMERWGKQGNSLCSKYKDRGYIFTTDTGFPLNRQYINRLLRAVQIPGKHISTHIFRHTHISMLAAMGVPVKAIMERVGHSDPKVTLSVYTHVTQEMKEQLDECLEKITV</sequence>
<dbReference type="CDD" id="cd01189">
    <property type="entry name" value="INT_ICEBs1_C_like"/>
    <property type="match status" value="1"/>
</dbReference>
<dbReference type="OMA" id="KRYCSEN"/>
<dbReference type="Gene3D" id="1.10.443.10">
    <property type="entry name" value="Intergrase catalytic core"/>
    <property type="match status" value="1"/>
</dbReference>
<dbReference type="OrthoDB" id="9803188at2"/>
<dbReference type="InterPro" id="IPR002104">
    <property type="entry name" value="Integrase_catalytic"/>
</dbReference>
<comment type="caution">
    <text evidence="3">The sequence shown here is derived from an EMBL/GenBank/DDBJ whole genome shotgun (WGS) entry which is preliminary data.</text>
</comment>
<keyword evidence="1" id="KW-0233">DNA recombination</keyword>
<dbReference type="PROSITE" id="PS51898">
    <property type="entry name" value="TYR_RECOMBINASE"/>
    <property type="match status" value="1"/>
</dbReference>
<dbReference type="Pfam" id="PF00589">
    <property type="entry name" value="Phage_integrase"/>
    <property type="match status" value="1"/>
</dbReference>
<organism evidence="3 4">
    <name type="scientific">Acidaminococcus fermentans</name>
    <dbReference type="NCBI Taxonomy" id="905"/>
    <lineage>
        <taxon>Bacteria</taxon>
        <taxon>Bacillati</taxon>
        <taxon>Bacillota</taxon>
        <taxon>Negativicutes</taxon>
        <taxon>Acidaminococcales</taxon>
        <taxon>Acidaminococcaceae</taxon>
        <taxon>Acidaminococcus</taxon>
    </lineage>
</organism>
<proteinExistence type="predicted"/>
<feature type="domain" description="Tyr recombinase" evidence="2">
    <location>
        <begin position="184"/>
        <end position="390"/>
    </location>
</feature>
<dbReference type="Proteomes" id="UP000441455">
    <property type="component" value="Unassembled WGS sequence"/>
</dbReference>
<dbReference type="GO" id="GO:0006310">
    <property type="term" value="P:DNA recombination"/>
    <property type="evidence" value="ECO:0007669"/>
    <property type="project" value="UniProtKB-KW"/>
</dbReference>
<gene>
    <name evidence="3" type="ORF">FX155_11080</name>
</gene>
<dbReference type="GeneID" id="78335644"/>
<evidence type="ECO:0000256" key="1">
    <source>
        <dbReference type="ARBA" id="ARBA00023172"/>
    </source>
</evidence>
<reference evidence="3 4" key="1">
    <citation type="submission" date="2019-08" db="EMBL/GenBank/DDBJ databases">
        <title>In-depth cultivation of the pig gut microbiome towards novel bacterial diversity and tailored functional studies.</title>
        <authorList>
            <person name="Wylensek D."/>
            <person name="Hitch T.C.A."/>
            <person name="Clavel T."/>
        </authorList>
    </citation>
    <scope>NUCLEOTIDE SEQUENCE [LARGE SCALE GENOMIC DNA]</scope>
    <source>
        <strain evidence="3 4">WCA-389-WT-5B</strain>
    </source>
</reference>
<evidence type="ECO:0000313" key="3">
    <source>
        <dbReference type="EMBL" id="MSS83128.1"/>
    </source>
</evidence>
<dbReference type="GO" id="GO:0003677">
    <property type="term" value="F:DNA binding"/>
    <property type="evidence" value="ECO:0007669"/>
    <property type="project" value="InterPro"/>
</dbReference>
<protein>
    <submittedName>
        <fullName evidence="3">Site-specific integrase</fullName>
    </submittedName>
</protein>
<accession>A0A6N7W4U0</accession>
<dbReference type="InterPro" id="IPR013762">
    <property type="entry name" value="Integrase-like_cat_sf"/>
</dbReference>